<keyword evidence="3 5" id="KW-0285">Flavoprotein</keyword>
<feature type="domain" description="Acyl-CoA dehydrogenase/oxidase C-terminal" evidence="6">
    <location>
        <begin position="239"/>
        <end position="388"/>
    </location>
</feature>
<dbReference type="SUPFAM" id="SSF47203">
    <property type="entry name" value="Acyl-CoA dehydrogenase C-terminal domain-like"/>
    <property type="match status" value="1"/>
</dbReference>
<dbReference type="GO" id="GO:0003995">
    <property type="term" value="F:acyl-CoA dehydrogenase activity"/>
    <property type="evidence" value="ECO:0007669"/>
    <property type="project" value="TreeGrafter"/>
</dbReference>
<gene>
    <name evidence="9" type="ORF">UCMB321_3679</name>
</gene>
<dbReference type="CDD" id="cd00567">
    <property type="entry name" value="ACAD"/>
    <property type="match status" value="1"/>
</dbReference>
<comment type="caution">
    <text evidence="9">The sequence shown here is derived from an EMBL/GenBank/DDBJ whole genome shotgun (WGS) entry which is preliminary data.</text>
</comment>
<dbReference type="EMBL" id="JXDG01000048">
    <property type="protein sequence ID" value="KIH82544.1"/>
    <property type="molecule type" value="Genomic_DNA"/>
</dbReference>
<dbReference type="Pfam" id="PF00441">
    <property type="entry name" value="Acyl-CoA_dh_1"/>
    <property type="match status" value="1"/>
</dbReference>
<dbReference type="Gene3D" id="2.40.110.10">
    <property type="entry name" value="Butyryl-CoA Dehydrogenase, subunit A, domain 2"/>
    <property type="match status" value="1"/>
</dbReference>
<evidence type="ECO:0000256" key="1">
    <source>
        <dbReference type="ARBA" id="ARBA00001974"/>
    </source>
</evidence>
<evidence type="ECO:0000313" key="9">
    <source>
        <dbReference type="EMBL" id="KIH82544.1"/>
    </source>
</evidence>
<reference evidence="9 10" key="1">
    <citation type="submission" date="2015-01" db="EMBL/GenBank/DDBJ databases">
        <title>Complete genome of Pseudomonas batumici UCM B-321 producer of the batumin antibiotic with strong antistaphilococcal and potential anticancer activity.</title>
        <authorList>
            <person name="Klochko V.V."/>
            <person name="Zelena L.B."/>
            <person name="Elena K.A."/>
            <person name="Reva O.N."/>
        </authorList>
    </citation>
    <scope>NUCLEOTIDE SEQUENCE [LARGE SCALE GENOMIC DNA]</scope>
    <source>
        <strain evidence="9 10">UCM B-321</strain>
    </source>
</reference>
<dbReference type="InterPro" id="IPR036250">
    <property type="entry name" value="AcylCo_DH-like_C"/>
</dbReference>
<name>A0A0C2E9J6_9PSED</name>
<feature type="domain" description="Acyl-CoA oxidase/dehydrogenase middle" evidence="7">
    <location>
        <begin position="129"/>
        <end position="225"/>
    </location>
</feature>
<accession>A0A0C2E9J6</accession>
<dbReference type="InterPro" id="IPR046373">
    <property type="entry name" value="Acyl-CoA_Oxase/DH_mid-dom_sf"/>
</dbReference>
<evidence type="ECO:0000313" key="10">
    <source>
        <dbReference type="Proteomes" id="UP000031535"/>
    </source>
</evidence>
<feature type="domain" description="Acyl-CoA dehydrogenase/oxidase N-terminal" evidence="8">
    <location>
        <begin position="37"/>
        <end position="124"/>
    </location>
</feature>
<dbReference type="PANTHER" id="PTHR43884">
    <property type="entry name" value="ACYL-COA DEHYDROGENASE"/>
    <property type="match status" value="1"/>
</dbReference>
<dbReference type="PATRIC" id="fig|226910.6.peg.3671"/>
<dbReference type="InterPro" id="IPR009075">
    <property type="entry name" value="AcylCo_DH/oxidase_C"/>
</dbReference>
<dbReference type="InterPro" id="IPR006091">
    <property type="entry name" value="Acyl-CoA_Oxase/DH_mid-dom"/>
</dbReference>
<comment type="cofactor">
    <cofactor evidence="1 5">
        <name>FAD</name>
        <dbReference type="ChEBI" id="CHEBI:57692"/>
    </cofactor>
</comment>
<evidence type="ECO:0000256" key="3">
    <source>
        <dbReference type="ARBA" id="ARBA00022630"/>
    </source>
</evidence>
<comment type="similarity">
    <text evidence="2 5">Belongs to the acyl-CoA dehydrogenase family.</text>
</comment>
<dbReference type="Pfam" id="PF02771">
    <property type="entry name" value="Acyl-CoA_dh_N"/>
    <property type="match status" value="1"/>
</dbReference>
<keyword evidence="5" id="KW-0560">Oxidoreductase</keyword>
<keyword evidence="4 5" id="KW-0274">FAD</keyword>
<dbReference type="Gene3D" id="1.20.140.10">
    <property type="entry name" value="Butyryl-CoA Dehydrogenase, subunit A, domain 3"/>
    <property type="match status" value="1"/>
</dbReference>
<proteinExistence type="inferred from homology"/>
<protein>
    <submittedName>
        <fullName evidence="9">Acyl-CoA dehydrogenase, short-chain specific</fullName>
    </submittedName>
</protein>
<organism evidence="9 10">
    <name type="scientific">Pseudomonas batumici</name>
    <dbReference type="NCBI Taxonomy" id="226910"/>
    <lineage>
        <taxon>Bacteria</taxon>
        <taxon>Pseudomonadati</taxon>
        <taxon>Pseudomonadota</taxon>
        <taxon>Gammaproteobacteria</taxon>
        <taxon>Pseudomonadales</taxon>
        <taxon>Pseudomonadaceae</taxon>
        <taxon>Pseudomonas</taxon>
    </lineage>
</organism>
<dbReference type="Pfam" id="PF02770">
    <property type="entry name" value="Acyl-CoA_dh_M"/>
    <property type="match status" value="1"/>
</dbReference>
<dbReference type="InterPro" id="IPR037069">
    <property type="entry name" value="AcylCoA_DH/ox_N_sf"/>
</dbReference>
<evidence type="ECO:0000256" key="5">
    <source>
        <dbReference type="RuleBase" id="RU362125"/>
    </source>
</evidence>
<dbReference type="Proteomes" id="UP000031535">
    <property type="component" value="Unassembled WGS sequence"/>
</dbReference>
<dbReference type="PANTHER" id="PTHR43884:SF9">
    <property type="entry name" value="COMPLEX I ASSEMBLY FACTOR ACAD9, MITOCHONDRIAL"/>
    <property type="match status" value="1"/>
</dbReference>
<evidence type="ECO:0000259" key="7">
    <source>
        <dbReference type="Pfam" id="PF02770"/>
    </source>
</evidence>
<keyword evidence="10" id="KW-1185">Reference proteome</keyword>
<evidence type="ECO:0000259" key="6">
    <source>
        <dbReference type="Pfam" id="PF00441"/>
    </source>
</evidence>
<dbReference type="SUPFAM" id="SSF56645">
    <property type="entry name" value="Acyl-CoA dehydrogenase NM domain-like"/>
    <property type="match status" value="1"/>
</dbReference>
<sequence>MNAWTAFAQAARPDTPAVTELNQWLQDWAGRLDFRLMDARRCLPPHLVLALGNRGVLGMQVAEAQGGLLGFSTFELLRVQRQLGAIDLTLAFFVGLNNGLGIRPIQRFGSAAAKARYLPQLATGRMLAAFALTEQGAGSNPLNLAATARREGDHWRLDGRKSWCGSAAWAGVISVFARHLDEQGRECGFIGFCLDADQPGLGQGSEALTLGLKGMVQNQVHFDAVEVGAEQVLGSQFAGMAVASDTMVFGRLGIAATCIGALWRCVQLMTRYSTRRSLGTHRLWDHEHTQAQIGGAICAATALGGWVDDLATGLDQGQPAPPAEVLAAVKWLASELLGEVSDSALQMLGARGYCDNNPIGQLWRDARITRLFEGPSQTLAAFIGQRVLEQPAVIKAYLAFMPHGQLAIQRLDAWLSSERLQPRDNDRLSEQVLQLGQCVVWLMLSAQALEEHCRPWVASRLERAARDWEHLASPRFALAGLGEWVDARIGAFDRQRADEEVALDELLVCGDDA</sequence>
<evidence type="ECO:0000256" key="2">
    <source>
        <dbReference type="ARBA" id="ARBA00009347"/>
    </source>
</evidence>
<evidence type="ECO:0000259" key="8">
    <source>
        <dbReference type="Pfam" id="PF02771"/>
    </source>
</evidence>
<dbReference type="STRING" id="226910.UCMB321_3679"/>
<dbReference type="Gene3D" id="1.10.540.10">
    <property type="entry name" value="Acyl-CoA dehydrogenase/oxidase, N-terminal domain"/>
    <property type="match status" value="1"/>
</dbReference>
<dbReference type="InterPro" id="IPR009100">
    <property type="entry name" value="AcylCoA_DH/oxidase_NM_dom_sf"/>
</dbReference>
<evidence type="ECO:0000256" key="4">
    <source>
        <dbReference type="ARBA" id="ARBA00022827"/>
    </source>
</evidence>
<dbReference type="InterPro" id="IPR013786">
    <property type="entry name" value="AcylCoA_DH/ox_N"/>
</dbReference>
<dbReference type="AlphaFoldDB" id="A0A0C2E9J6"/>
<dbReference type="RefSeq" id="WP_052451300.1">
    <property type="nucleotide sequence ID" value="NZ_JXDG01000048.1"/>
</dbReference>
<dbReference type="GO" id="GO:0050660">
    <property type="term" value="F:flavin adenine dinucleotide binding"/>
    <property type="evidence" value="ECO:0007669"/>
    <property type="project" value="InterPro"/>
</dbReference>